<dbReference type="EMBL" id="UZWE01000030">
    <property type="protein sequence ID" value="VDS08862.1"/>
    <property type="molecule type" value="Genomic_DNA"/>
</dbReference>
<evidence type="ECO:0000313" key="3">
    <source>
        <dbReference type="Proteomes" id="UP000270743"/>
    </source>
</evidence>
<sequence>MKRSAIINVICILLWPNAVAAGDFGIDFGLNNGSNIIDSHKWLTDKYSVTTSWQRFPGDNQMPVGPPDFTPVPPIPLPSIPIHLPRNCDYVYLPCYPQQTISVWAPQEDAISSHDVFNPLFEPPSCENARGSSLAADCWRARHDTVQITTEFSLGDESFGFETLPVSSDGSADYGSITSGDIPACTGFVRPGNRSVIDTVFHCASKMAKGEIFGLDSLSEMSEVDCSNSSIRVALRSLEPMPTTTLVGRCKLIKRLPADRAEITLDEPLGELVPSGLLGEIDVSCGRNPSPSNDKLFSVQYAYGRYRVEVHTGQMRPPEGCQIALGWIRSQMAFSDDAVMCSTLDTVVGSSGSPVFSVTSDGLTLIGFASSAASSEFKHELEALLGQKQIPEDCGHEGACNLLTRFAASPESEAANQSNKRDWFGSFALATATGSEVCAGLQ</sequence>
<organism evidence="2 3">
    <name type="scientific">Paracoccus haematequi</name>
    <dbReference type="NCBI Taxonomy" id="2491866"/>
    <lineage>
        <taxon>Bacteria</taxon>
        <taxon>Pseudomonadati</taxon>
        <taxon>Pseudomonadota</taxon>
        <taxon>Alphaproteobacteria</taxon>
        <taxon>Rhodobacterales</taxon>
        <taxon>Paracoccaceae</taxon>
        <taxon>Paracoccus</taxon>
    </lineage>
</organism>
<proteinExistence type="predicted"/>
<dbReference type="InterPro" id="IPR009003">
    <property type="entry name" value="Peptidase_S1_PA"/>
</dbReference>
<dbReference type="SUPFAM" id="SSF50494">
    <property type="entry name" value="Trypsin-like serine proteases"/>
    <property type="match status" value="1"/>
</dbReference>
<dbReference type="RefSeq" id="WP_126154520.1">
    <property type="nucleotide sequence ID" value="NZ_UZWE01000030.1"/>
</dbReference>
<evidence type="ECO:0008006" key="4">
    <source>
        <dbReference type="Google" id="ProtNLM"/>
    </source>
</evidence>
<evidence type="ECO:0000256" key="1">
    <source>
        <dbReference type="SAM" id="SignalP"/>
    </source>
</evidence>
<gene>
    <name evidence="2" type="ORF">PARHAE_02047</name>
</gene>
<evidence type="ECO:0000313" key="2">
    <source>
        <dbReference type="EMBL" id="VDS08862.1"/>
    </source>
</evidence>
<dbReference type="Proteomes" id="UP000270743">
    <property type="component" value="Unassembled WGS sequence"/>
</dbReference>
<keyword evidence="1" id="KW-0732">Signal</keyword>
<feature type="signal peptide" evidence="1">
    <location>
        <begin position="1"/>
        <end position="20"/>
    </location>
</feature>
<protein>
    <recommendedName>
        <fullName evidence="4">Trypsin</fullName>
    </recommendedName>
</protein>
<reference evidence="2 3" key="1">
    <citation type="submission" date="2018-12" db="EMBL/GenBank/DDBJ databases">
        <authorList>
            <person name="Criscuolo A."/>
        </authorList>
    </citation>
    <scope>NUCLEOTIDE SEQUENCE [LARGE SCALE GENOMIC DNA]</scope>
    <source>
        <strain evidence="2">ACIP1116241</strain>
    </source>
</reference>
<accession>A0A447IMU4</accession>
<dbReference type="AlphaFoldDB" id="A0A447IMU4"/>
<name>A0A447IMU4_9RHOB</name>
<feature type="chain" id="PRO_5019517478" description="Trypsin" evidence="1">
    <location>
        <begin position="21"/>
        <end position="442"/>
    </location>
</feature>
<keyword evidence="3" id="KW-1185">Reference proteome</keyword>